<name>A0ABT7LG46_9BURK</name>
<gene>
    <name evidence="1" type="ORF">QRD43_01825</name>
</gene>
<reference evidence="1 2" key="1">
    <citation type="submission" date="2023-06" db="EMBL/GenBank/DDBJ databases">
        <title>Pelomonas sp. APW6 16S ribosomal RNA gene genome sequencing and assembly.</title>
        <authorList>
            <person name="Woo H."/>
        </authorList>
    </citation>
    <scope>NUCLEOTIDE SEQUENCE [LARGE SCALE GENOMIC DNA]</scope>
    <source>
        <strain evidence="1 2">APW6</strain>
    </source>
</reference>
<dbReference type="RefSeq" id="WP_285980763.1">
    <property type="nucleotide sequence ID" value="NZ_JASVDS010000001.1"/>
</dbReference>
<dbReference type="Proteomes" id="UP001238603">
    <property type="component" value="Unassembled WGS sequence"/>
</dbReference>
<proteinExistence type="predicted"/>
<evidence type="ECO:0000313" key="2">
    <source>
        <dbReference type="Proteomes" id="UP001238603"/>
    </source>
</evidence>
<evidence type="ECO:0000313" key="1">
    <source>
        <dbReference type="EMBL" id="MDL5030630.1"/>
    </source>
</evidence>
<accession>A0ABT7LG46</accession>
<sequence>MSATPLSDLIRKFHQTRSREDFDAVVELCVRAPIGIVAVGVQPKAHEDVTIASDGNISLGNTTHGDGVSRLIAFADPREFRARFGNNKCNGEMLGAELFKTALHNHECAGVLLNCATEEISVPIPRSDIEDAIENLAPRSRQLHDVMEEVPPKRKWWQVWW</sequence>
<evidence type="ECO:0008006" key="3">
    <source>
        <dbReference type="Google" id="ProtNLM"/>
    </source>
</evidence>
<dbReference type="EMBL" id="JASVDS010000001">
    <property type="protein sequence ID" value="MDL5030630.1"/>
    <property type="molecule type" value="Genomic_DNA"/>
</dbReference>
<protein>
    <recommendedName>
        <fullName evidence="3">DUF4253 domain-containing protein</fullName>
    </recommendedName>
</protein>
<comment type="caution">
    <text evidence="1">The sequence shown here is derived from an EMBL/GenBank/DDBJ whole genome shotgun (WGS) entry which is preliminary data.</text>
</comment>
<keyword evidence="2" id="KW-1185">Reference proteome</keyword>
<organism evidence="1 2">
    <name type="scientific">Roseateles subflavus</name>
    <dbReference type="NCBI Taxonomy" id="3053353"/>
    <lineage>
        <taxon>Bacteria</taxon>
        <taxon>Pseudomonadati</taxon>
        <taxon>Pseudomonadota</taxon>
        <taxon>Betaproteobacteria</taxon>
        <taxon>Burkholderiales</taxon>
        <taxon>Sphaerotilaceae</taxon>
        <taxon>Roseateles</taxon>
    </lineage>
</organism>